<keyword evidence="7" id="KW-1133">Transmembrane helix</keyword>
<dbReference type="OrthoDB" id="6159839at2759"/>
<evidence type="ECO:0000256" key="6">
    <source>
        <dbReference type="PROSITE-ProRule" id="PRU00302"/>
    </source>
</evidence>
<dbReference type="STRING" id="225164.V4A6A9"/>
<dbReference type="PROSITE" id="PS50026">
    <property type="entry name" value="EGF_3"/>
    <property type="match status" value="1"/>
</dbReference>
<dbReference type="Proteomes" id="UP000030746">
    <property type="component" value="Unassembled WGS sequence"/>
</dbReference>
<dbReference type="Pfam" id="PF00008">
    <property type="entry name" value="EGF"/>
    <property type="match status" value="1"/>
</dbReference>
<keyword evidence="2" id="KW-0677">Repeat</keyword>
<evidence type="ECO:0000313" key="10">
    <source>
        <dbReference type="EMBL" id="ESO92262.1"/>
    </source>
</evidence>
<evidence type="ECO:0000259" key="9">
    <source>
        <dbReference type="PROSITE" id="PS50923"/>
    </source>
</evidence>
<comment type="caution">
    <text evidence="5">Lacks conserved residue(s) required for the propagation of feature annotation.</text>
</comment>
<gene>
    <name evidence="10" type="ORF">LOTGIDRAFT_162916</name>
</gene>
<evidence type="ECO:0000256" key="2">
    <source>
        <dbReference type="ARBA" id="ARBA00022737"/>
    </source>
</evidence>
<dbReference type="EMBL" id="KB202124">
    <property type="protein sequence ID" value="ESO92262.1"/>
    <property type="molecule type" value="Genomic_DNA"/>
</dbReference>
<keyword evidence="4" id="KW-0325">Glycoprotein</keyword>
<dbReference type="SUPFAM" id="SSF57196">
    <property type="entry name" value="EGF/Laminin"/>
    <property type="match status" value="1"/>
</dbReference>
<proteinExistence type="predicted"/>
<feature type="domain" description="Sushi" evidence="9">
    <location>
        <begin position="658"/>
        <end position="716"/>
    </location>
</feature>
<keyword evidence="3 5" id="KW-1015">Disulfide bond</keyword>
<dbReference type="PROSITE" id="PS50923">
    <property type="entry name" value="SUSHI"/>
    <property type="match status" value="8"/>
</dbReference>
<evidence type="ECO:0008006" key="12">
    <source>
        <dbReference type="Google" id="ProtNLM"/>
    </source>
</evidence>
<dbReference type="AlphaFoldDB" id="V4A6A9"/>
<reference evidence="10 11" key="1">
    <citation type="journal article" date="2013" name="Nature">
        <title>Insights into bilaterian evolution from three spiralian genomes.</title>
        <authorList>
            <person name="Simakov O."/>
            <person name="Marletaz F."/>
            <person name="Cho S.J."/>
            <person name="Edsinger-Gonzales E."/>
            <person name="Havlak P."/>
            <person name="Hellsten U."/>
            <person name="Kuo D.H."/>
            <person name="Larsson T."/>
            <person name="Lv J."/>
            <person name="Arendt D."/>
            <person name="Savage R."/>
            <person name="Osoegawa K."/>
            <person name="de Jong P."/>
            <person name="Grimwood J."/>
            <person name="Chapman J.A."/>
            <person name="Shapiro H."/>
            <person name="Aerts A."/>
            <person name="Otillar R.P."/>
            <person name="Terry A.Y."/>
            <person name="Boore J.L."/>
            <person name="Grigoriev I.V."/>
            <person name="Lindberg D.R."/>
            <person name="Seaver E.C."/>
            <person name="Weisblat D.A."/>
            <person name="Putnam N.H."/>
            <person name="Rokhsar D.S."/>
        </authorList>
    </citation>
    <scope>NUCLEOTIDE SEQUENCE [LARGE SCALE GENOMIC DNA]</scope>
</reference>
<feature type="domain" description="Sushi" evidence="9">
    <location>
        <begin position="292"/>
        <end position="352"/>
    </location>
</feature>
<dbReference type="Pfam" id="PF00084">
    <property type="entry name" value="Sushi"/>
    <property type="match status" value="8"/>
</dbReference>
<dbReference type="InterPro" id="IPR000742">
    <property type="entry name" value="EGF"/>
</dbReference>
<keyword evidence="1 6" id="KW-0768">Sushi</keyword>
<dbReference type="RefSeq" id="XP_009057181.1">
    <property type="nucleotide sequence ID" value="XM_009058933.1"/>
</dbReference>
<dbReference type="Gene3D" id="2.10.25.10">
    <property type="entry name" value="Laminin"/>
    <property type="match status" value="2"/>
</dbReference>
<feature type="domain" description="Sushi" evidence="9">
    <location>
        <begin position="236"/>
        <end position="291"/>
    </location>
</feature>
<keyword evidence="5" id="KW-0245">EGF-like domain</keyword>
<dbReference type="SMART" id="SM00032">
    <property type="entry name" value="CCP"/>
    <property type="match status" value="7"/>
</dbReference>
<dbReference type="Gene3D" id="2.10.70.10">
    <property type="entry name" value="Complement Module, domain 1"/>
    <property type="match status" value="7"/>
</dbReference>
<dbReference type="GeneID" id="20239187"/>
<dbReference type="KEGG" id="lgi:LOTGIDRAFT_162916"/>
<dbReference type="PANTHER" id="PTHR19325:SF575">
    <property type="entry name" value="LOCOMOTION-RELATED PROTEIN HIKARU GENKI"/>
    <property type="match status" value="1"/>
</dbReference>
<dbReference type="SMART" id="SM00181">
    <property type="entry name" value="EGF"/>
    <property type="match status" value="2"/>
</dbReference>
<feature type="domain" description="Sushi" evidence="9">
    <location>
        <begin position="414"/>
        <end position="474"/>
    </location>
</feature>
<protein>
    <recommendedName>
        <fullName evidence="12">Sushi, von Willebrand factor type A, EGF and pentraxin domain-containing protein 1</fullName>
    </recommendedName>
</protein>
<feature type="domain" description="Sushi" evidence="9">
    <location>
        <begin position="476"/>
        <end position="536"/>
    </location>
</feature>
<accession>V4A6A9</accession>
<feature type="domain" description="Sushi" evidence="9">
    <location>
        <begin position="537"/>
        <end position="597"/>
    </location>
</feature>
<feature type="domain" description="Sushi" evidence="9">
    <location>
        <begin position="353"/>
        <end position="413"/>
    </location>
</feature>
<dbReference type="InterPro" id="IPR000436">
    <property type="entry name" value="Sushi_SCR_CCP_dom"/>
</dbReference>
<evidence type="ECO:0000256" key="1">
    <source>
        <dbReference type="ARBA" id="ARBA00022659"/>
    </source>
</evidence>
<evidence type="ECO:0000256" key="7">
    <source>
        <dbReference type="SAM" id="Phobius"/>
    </source>
</evidence>
<evidence type="ECO:0000256" key="4">
    <source>
        <dbReference type="ARBA" id="ARBA00023180"/>
    </source>
</evidence>
<feature type="disulfide bond" evidence="5">
    <location>
        <begin position="240"/>
        <end position="249"/>
    </location>
</feature>
<dbReference type="PANTHER" id="PTHR19325">
    <property type="entry name" value="COMPLEMENT COMPONENT-RELATED SUSHI DOMAIN-CONTAINING"/>
    <property type="match status" value="1"/>
</dbReference>
<feature type="domain" description="Sushi" evidence="9">
    <location>
        <begin position="598"/>
        <end position="657"/>
    </location>
</feature>
<dbReference type="CDD" id="cd00054">
    <property type="entry name" value="EGF_CA"/>
    <property type="match status" value="1"/>
</dbReference>
<dbReference type="SUPFAM" id="SSF57535">
    <property type="entry name" value="Complement control module/SCR domain"/>
    <property type="match status" value="7"/>
</dbReference>
<evidence type="ECO:0000259" key="8">
    <source>
        <dbReference type="PROSITE" id="PS50026"/>
    </source>
</evidence>
<evidence type="ECO:0000256" key="5">
    <source>
        <dbReference type="PROSITE-ProRule" id="PRU00076"/>
    </source>
</evidence>
<evidence type="ECO:0000313" key="11">
    <source>
        <dbReference type="Proteomes" id="UP000030746"/>
    </source>
</evidence>
<feature type="domain" description="EGF-like" evidence="8">
    <location>
        <begin position="208"/>
        <end position="250"/>
    </location>
</feature>
<dbReference type="InterPro" id="IPR035976">
    <property type="entry name" value="Sushi/SCR/CCP_sf"/>
</dbReference>
<keyword evidence="7" id="KW-0812">Transmembrane</keyword>
<organism evidence="10 11">
    <name type="scientific">Lottia gigantea</name>
    <name type="common">Giant owl limpet</name>
    <dbReference type="NCBI Taxonomy" id="225164"/>
    <lineage>
        <taxon>Eukaryota</taxon>
        <taxon>Metazoa</taxon>
        <taxon>Spiralia</taxon>
        <taxon>Lophotrochozoa</taxon>
        <taxon>Mollusca</taxon>
        <taxon>Gastropoda</taxon>
        <taxon>Patellogastropoda</taxon>
        <taxon>Lottioidea</taxon>
        <taxon>Lottiidae</taxon>
        <taxon>Lottia</taxon>
    </lineage>
</organism>
<feature type="transmembrane region" description="Helical" evidence="7">
    <location>
        <begin position="25"/>
        <end position="43"/>
    </location>
</feature>
<keyword evidence="7" id="KW-0472">Membrane</keyword>
<sequence>METTYQKLTQTKPFITYYVSKQIQVTLKTQGIWIFYFYVYYLLRFETNTGILFTMRLHFLVAVLVVLVLIDVGEGYYRRYYRYQGGRSYYRYQGADRDNQYEEERRYYRYQEADRDILREITIIKCLKWSIVKYIVIQFSCPKPDPCAMIDCNYKGKCVDGKCQCNTGFHGQFCSEPIPDCQNGGNLVVENGKLKCNCPLRTFGEDCSLGVCDIEGESPCLNGGTCVSAVNIADTPSCTCPPGTIQPVCELKDCGAEYTCNEGHEVASGDFSIKCLVSGQWDVANILVCQAKDCGAVPPGNFSTGTAASGTTFPNKADYTCNEGHEVAGGDFSIKCLASGQWDVANILVCQATNCGAVPPGNFSTGTAASGTTYPNKADYTCNEGHEVASGDISIKCLATGQWDVANILVCQAKDCGAVPPGNFSTGTAASGTTYPNKAEYTCDEGHEEASGDISIKCLASGQWDVANILVCNQVKDCEAVPPGNFSTGTAASGTTYPNKADYTCNEGHEVASGDFSIKCLASGQWNVVNILVCRAKDCGAVPPGNFSTGTAASGTTYPNEADYTCDEGHEVASGDFSIKCLESGQWDVANILVCQAKDCGDLPPGTLSTGRVNGGSTFPNTANYTCDEGHERESGKTEISCLASGQWETDVLVCKPKYCGSIPNGFYSYGNAPDNTFPNKAEFKCMGGFVRVSGKTEISCLASGKWETDVLVCKGNLLQPYYE</sequence>
<evidence type="ECO:0000256" key="3">
    <source>
        <dbReference type="ARBA" id="ARBA00023157"/>
    </source>
</evidence>
<dbReference type="HOGENOM" id="CLU_382321_0_0_1"/>
<dbReference type="InterPro" id="IPR050350">
    <property type="entry name" value="Compl-Cell_Adhes-Reg"/>
</dbReference>
<feature type="transmembrane region" description="Helical" evidence="7">
    <location>
        <begin position="55"/>
        <end position="77"/>
    </location>
</feature>
<dbReference type="CDD" id="cd00033">
    <property type="entry name" value="CCP"/>
    <property type="match status" value="1"/>
</dbReference>
<name>V4A6A9_LOTGI</name>
<dbReference type="CTD" id="20239187"/>
<dbReference type="OMA" id="WNSTCDF"/>
<keyword evidence="11" id="KW-1185">Reference proteome</keyword>